<evidence type="ECO:0000313" key="2">
    <source>
        <dbReference type="Proteomes" id="UP000831787"/>
    </source>
</evidence>
<dbReference type="RefSeq" id="WP_244712482.1">
    <property type="nucleotide sequence ID" value="NZ_CP095073.1"/>
</dbReference>
<dbReference type="EMBL" id="CP095073">
    <property type="protein sequence ID" value="UOQ45668.1"/>
    <property type="molecule type" value="Genomic_DNA"/>
</dbReference>
<dbReference type="Proteomes" id="UP000831787">
    <property type="component" value="Chromosome"/>
</dbReference>
<reference evidence="1 2" key="1">
    <citation type="submission" date="2022-04" db="EMBL/GenBank/DDBJ databases">
        <title>Halobacillus sp. isolated from saltern.</title>
        <authorList>
            <person name="Won M."/>
            <person name="Lee C.-M."/>
            <person name="Woen H.-Y."/>
            <person name="Kwon S.-W."/>
        </authorList>
    </citation>
    <scope>NUCLEOTIDE SEQUENCE [LARGE SCALE GENOMIC DNA]</scope>
    <source>
        <strain evidence="1 2">SSBR10-3</strain>
    </source>
</reference>
<evidence type="ECO:0000313" key="1">
    <source>
        <dbReference type="EMBL" id="UOQ45668.1"/>
    </source>
</evidence>
<protein>
    <submittedName>
        <fullName evidence="1">Uncharacterized protein</fullName>
    </submittedName>
</protein>
<name>A0ABY4EMI4_9BACI</name>
<organism evidence="1 2">
    <name type="scientific">Halobacillus salinarum</name>
    <dbReference type="NCBI Taxonomy" id="2932257"/>
    <lineage>
        <taxon>Bacteria</taxon>
        <taxon>Bacillati</taxon>
        <taxon>Bacillota</taxon>
        <taxon>Bacilli</taxon>
        <taxon>Bacillales</taxon>
        <taxon>Bacillaceae</taxon>
        <taxon>Halobacillus</taxon>
    </lineage>
</organism>
<sequence>MDQSARSLIPLEKIWLDGISTRFAHAFVERLAYEWMVEIVNPFPIPVIDEKDVVLQISFEQNDGTVYSSINLESYEVEEGTELTVYRFFMYQPDG</sequence>
<keyword evidence="2" id="KW-1185">Reference proteome</keyword>
<accession>A0ABY4EMI4</accession>
<gene>
    <name evidence="1" type="ORF">MUN89_06960</name>
</gene>
<proteinExistence type="predicted"/>